<dbReference type="PRINTS" id="PR00502">
    <property type="entry name" value="NUDIXFAMILY"/>
</dbReference>
<dbReference type="GO" id="GO:0044716">
    <property type="term" value="F:8-oxo-GDP phosphatase activity"/>
    <property type="evidence" value="ECO:0007669"/>
    <property type="project" value="TreeGrafter"/>
</dbReference>
<evidence type="ECO:0000256" key="14">
    <source>
        <dbReference type="ARBA" id="ARBA00041592"/>
    </source>
</evidence>
<evidence type="ECO:0000256" key="4">
    <source>
        <dbReference type="ARBA" id="ARBA00022705"/>
    </source>
</evidence>
<dbReference type="InterPro" id="IPR047127">
    <property type="entry name" value="MutT-like"/>
</dbReference>
<dbReference type="GO" id="GO:0006260">
    <property type="term" value="P:DNA replication"/>
    <property type="evidence" value="ECO:0007669"/>
    <property type="project" value="UniProtKB-KW"/>
</dbReference>
<reference evidence="18 19" key="1">
    <citation type="submission" date="2020-08" db="EMBL/GenBank/DDBJ databases">
        <title>Genomic Encyclopedia of Type Strains, Phase IV (KMG-IV): sequencing the most valuable type-strain genomes for metagenomic binning, comparative biology and taxonomic classification.</title>
        <authorList>
            <person name="Goeker M."/>
        </authorList>
    </citation>
    <scope>NUCLEOTIDE SEQUENCE [LARGE SCALE GENOMIC DNA]</scope>
    <source>
        <strain evidence="18 19">DSM 17976</strain>
    </source>
</reference>
<gene>
    <name evidence="18" type="ORF">FHS57_002932</name>
</gene>
<evidence type="ECO:0000256" key="1">
    <source>
        <dbReference type="ARBA" id="ARBA00001946"/>
    </source>
</evidence>
<comment type="cofactor">
    <cofactor evidence="1">
        <name>Mg(2+)</name>
        <dbReference type="ChEBI" id="CHEBI:18420"/>
    </cofactor>
</comment>
<keyword evidence="8" id="KW-0460">Magnesium</keyword>
<evidence type="ECO:0000256" key="6">
    <source>
        <dbReference type="ARBA" id="ARBA00022763"/>
    </source>
</evidence>
<evidence type="ECO:0000256" key="2">
    <source>
        <dbReference type="ARBA" id="ARBA00005582"/>
    </source>
</evidence>
<dbReference type="GO" id="GO:0006281">
    <property type="term" value="P:DNA repair"/>
    <property type="evidence" value="ECO:0007669"/>
    <property type="project" value="UniProtKB-KW"/>
</dbReference>
<sequence length="151" mass="17469">MAIPPESSKKIVVVPCAIFEKDGHVFSAQRKEGMSLALKWEFPGGKVDEGETEIEALHREIMEELSVEIEIGVRLEPAYKEDPNRIICLVPYVCRMLTSPIVLTEHQQYKWVRLEEVHKLDWAEADLEVIETFLHYLGVSKLRRHKTKLKC</sequence>
<dbReference type="RefSeq" id="WP_183974732.1">
    <property type="nucleotide sequence ID" value="NZ_JACIBY010000005.1"/>
</dbReference>
<keyword evidence="3" id="KW-0515">Mutator protein</keyword>
<dbReference type="GO" id="GO:0008413">
    <property type="term" value="F:8-oxo-7,8-dihydroguanosine triphosphate pyrophosphatase activity"/>
    <property type="evidence" value="ECO:0007669"/>
    <property type="project" value="TreeGrafter"/>
</dbReference>
<organism evidence="18 19">
    <name type="scientific">Runella defluvii</name>
    <dbReference type="NCBI Taxonomy" id="370973"/>
    <lineage>
        <taxon>Bacteria</taxon>
        <taxon>Pseudomonadati</taxon>
        <taxon>Bacteroidota</taxon>
        <taxon>Cytophagia</taxon>
        <taxon>Cytophagales</taxon>
        <taxon>Spirosomataceae</taxon>
        <taxon>Runella</taxon>
    </lineage>
</organism>
<proteinExistence type="inferred from homology"/>
<name>A0A7W5ZKV3_9BACT</name>
<dbReference type="AlphaFoldDB" id="A0A7W5ZKV3"/>
<evidence type="ECO:0000256" key="5">
    <source>
        <dbReference type="ARBA" id="ARBA00022723"/>
    </source>
</evidence>
<evidence type="ECO:0000256" key="10">
    <source>
        <dbReference type="ARBA" id="ARBA00035861"/>
    </source>
</evidence>
<keyword evidence="4" id="KW-0235">DNA replication</keyword>
<dbReference type="InterPro" id="IPR020476">
    <property type="entry name" value="Nudix_hydrolase"/>
</dbReference>
<dbReference type="InterPro" id="IPR015797">
    <property type="entry name" value="NUDIX_hydrolase-like_dom_sf"/>
</dbReference>
<accession>A0A7W5ZKV3</accession>
<dbReference type="EMBL" id="JACIBY010000005">
    <property type="protein sequence ID" value="MBB3838926.1"/>
    <property type="molecule type" value="Genomic_DNA"/>
</dbReference>
<dbReference type="Proteomes" id="UP000541352">
    <property type="component" value="Unassembled WGS sequence"/>
</dbReference>
<keyword evidence="7 18" id="KW-0378">Hydrolase</keyword>
<dbReference type="PANTHER" id="PTHR47707:SF1">
    <property type="entry name" value="NUDIX HYDROLASE FAMILY PROTEIN"/>
    <property type="match status" value="1"/>
</dbReference>
<dbReference type="GO" id="GO:0046872">
    <property type="term" value="F:metal ion binding"/>
    <property type="evidence" value="ECO:0007669"/>
    <property type="project" value="UniProtKB-KW"/>
</dbReference>
<keyword evidence="9" id="KW-0234">DNA repair</keyword>
<comment type="catalytic activity">
    <reaction evidence="10">
        <text>8-oxo-dGTP + H2O = 8-oxo-dGMP + diphosphate + H(+)</text>
        <dbReference type="Rhea" id="RHEA:31575"/>
        <dbReference type="ChEBI" id="CHEBI:15377"/>
        <dbReference type="ChEBI" id="CHEBI:15378"/>
        <dbReference type="ChEBI" id="CHEBI:33019"/>
        <dbReference type="ChEBI" id="CHEBI:63224"/>
        <dbReference type="ChEBI" id="CHEBI:77896"/>
        <dbReference type="EC" id="3.6.1.55"/>
    </reaction>
</comment>
<comment type="similarity">
    <text evidence="2">Belongs to the Nudix hydrolase family.</text>
</comment>
<dbReference type="PANTHER" id="PTHR47707">
    <property type="entry name" value="8-OXO-DGTP DIPHOSPHATASE"/>
    <property type="match status" value="1"/>
</dbReference>
<comment type="caution">
    <text evidence="18">The sequence shown here is derived from an EMBL/GenBank/DDBJ whole genome shotgun (WGS) entry which is preliminary data.</text>
</comment>
<protein>
    <recommendedName>
        <fullName evidence="13">8-oxo-dGTP diphosphatase</fullName>
        <ecNumber evidence="12">3.6.1.55</ecNumber>
    </recommendedName>
    <alternativeName>
        <fullName evidence="16">7,8-dihydro-8-oxoguanine-triphosphatase</fullName>
    </alternativeName>
    <alternativeName>
        <fullName evidence="15">Mutator protein MutT</fullName>
    </alternativeName>
    <alternativeName>
        <fullName evidence="14">dGTP pyrophosphohydrolase</fullName>
    </alternativeName>
</protein>
<evidence type="ECO:0000313" key="19">
    <source>
        <dbReference type="Proteomes" id="UP000541352"/>
    </source>
</evidence>
<feature type="domain" description="Nudix hydrolase" evidence="17">
    <location>
        <begin position="9"/>
        <end position="134"/>
    </location>
</feature>
<comment type="catalytic activity">
    <reaction evidence="11">
        <text>8-oxo-GTP + H2O = 8-oxo-GMP + diphosphate + H(+)</text>
        <dbReference type="Rhea" id="RHEA:67616"/>
        <dbReference type="ChEBI" id="CHEBI:15377"/>
        <dbReference type="ChEBI" id="CHEBI:15378"/>
        <dbReference type="ChEBI" id="CHEBI:33019"/>
        <dbReference type="ChEBI" id="CHEBI:143553"/>
        <dbReference type="ChEBI" id="CHEBI:145694"/>
    </reaction>
</comment>
<keyword evidence="19" id="KW-1185">Reference proteome</keyword>
<evidence type="ECO:0000256" key="7">
    <source>
        <dbReference type="ARBA" id="ARBA00022801"/>
    </source>
</evidence>
<evidence type="ECO:0000256" key="9">
    <source>
        <dbReference type="ARBA" id="ARBA00023204"/>
    </source>
</evidence>
<evidence type="ECO:0000313" key="18">
    <source>
        <dbReference type="EMBL" id="MBB3838926.1"/>
    </source>
</evidence>
<evidence type="ECO:0000256" key="15">
    <source>
        <dbReference type="ARBA" id="ARBA00041979"/>
    </source>
</evidence>
<evidence type="ECO:0000256" key="11">
    <source>
        <dbReference type="ARBA" id="ARBA00036904"/>
    </source>
</evidence>
<dbReference type="Gene3D" id="3.90.79.10">
    <property type="entry name" value="Nucleoside Triphosphate Pyrophosphohydrolase"/>
    <property type="match status" value="1"/>
</dbReference>
<dbReference type="PROSITE" id="PS51462">
    <property type="entry name" value="NUDIX"/>
    <property type="match status" value="1"/>
</dbReference>
<evidence type="ECO:0000256" key="16">
    <source>
        <dbReference type="ARBA" id="ARBA00042798"/>
    </source>
</evidence>
<dbReference type="Pfam" id="PF00293">
    <property type="entry name" value="NUDIX"/>
    <property type="match status" value="1"/>
</dbReference>
<dbReference type="SUPFAM" id="SSF55811">
    <property type="entry name" value="Nudix"/>
    <property type="match status" value="1"/>
</dbReference>
<evidence type="ECO:0000256" key="8">
    <source>
        <dbReference type="ARBA" id="ARBA00022842"/>
    </source>
</evidence>
<dbReference type="CDD" id="cd03425">
    <property type="entry name" value="NUDIX_MutT_NudA_like"/>
    <property type="match status" value="1"/>
</dbReference>
<evidence type="ECO:0000259" key="17">
    <source>
        <dbReference type="PROSITE" id="PS51462"/>
    </source>
</evidence>
<evidence type="ECO:0000256" key="13">
    <source>
        <dbReference type="ARBA" id="ARBA00040794"/>
    </source>
</evidence>
<dbReference type="EC" id="3.6.1.55" evidence="12"/>
<dbReference type="InterPro" id="IPR000086">
    <property type="entry name" value="NUDIX_hydrolase_dom"/>
</dbReference>
<evidence type="ECO:0000256" key="12">
    <source>
        <dbReference type="ARBA" id="ARBA00038905"/>
    </source>
</evidence>
<keyword evidence="5" id="KW-0479">Metal-binding</keyword>
<keyword evidence="6" id="KW-0227">DNA damage</keyword>
<evidence type="ECO:0000256" key="3">
    <source>
        <dbReference type="ARBA" id="ARBA00022457"/>
    </source>
</evidence>
<dbReference type="GO" id="GO:0035539">
    <property type="term" value="F:8-oxo-7,8-dihydrodeoxyguanosine triphosphate pyrophosphatase activity"/>
    <property type="evidence" value="ECO:0007669"/>
    <property type="project" value="UniProtKB-EC"/>
</dbReference>
<dbReference type="GO" id="GO:0044715">
    <property type="term" value="F:8-oxo-dGDP phosphatase activity"/>
    <property type="evidence" value="ECO:0007669"/>
    <property type="project" value="TreeGrafter"/>
</dbReference>